<proteinExistence type="inferred from homology"/>
<dbReference type="Pfam" id="PF00877">
    <property type="entry name" value="NLPC_P60"/>
    <property type="match status" value="1"/>
</dbReference>
<evidence type="ECO:0000256" key="3">
    <source>
        <dbReference type="ARBA" id="ARBA00022801"/>
    </source>
</evidence>
<keyword evidence="3" id="KW-0378">Hydrolase</keyword>
<dbReference type="PROSITE" id="PS51935">
    <property type="entry name" value="NLPC_P60"/>
    <property type="match status" value="1"/>
</dbReference>
<dbReference type="RefSeq" id="WP_132083083.1">
    <property type="nucleotide sequence ID" value="NZ_SLUI01000017.1"/>
</dbReference>
<evidence type="ECO:0000256" key="2">
    <source>
        <dbReference type="ARBA" id="ARBA00022670"/>
    </source>
</evidence>
<dbReference type="SUPFAM" id="SSF54001">
    <property type="entry name" value="Cysteine proteinases"/>
    <property type="match status" value="1"/>
</dbReference>
<evidence type="ECO:0000256" key="1">
    <source>
        <dbReference type="ARBA" id="ARBA00007074"/>
    </source>
</evidence>
<dbReference type="Gene3D" id="3.90.1720.10">
    <property type="entry name" value="endopeptidase domain like (from Nostoc punctiforme)"/>
    <property type="match status" value="1"/>
</dbReference>
<sequence length="144" mass="16659">MKQDEEKQRQAIVKEALEWLNTPYHHMGRVKGAGVDCGMFLLGVFENCGLINHVKVDYYPHDWHLHRDKQQYLEWLSQYTKPVDVPEPGDIVAYKYGRCISHGAIVIRWPQVIHAYIDLGVVLADASKGELAVRQQGFYSYWGE</sequence>
<dbReference type="InterPro" id="IPR000064">
    <property type="entry name" value="NLP_P60_dom"/>
</dbReference>
<comment type="caution">
    <text evidence="6">The sequence shown here is derived from an EMBL/GenBank/DDBJ whole genome shotgun (WGS) entry which is preliminary data.</text>
</comment>
<dbReference type="AlphaFoldDB" id="A0A4R1PZU9"/>
<evidence type="ECO:0000313" key="7">
    <source>
        <dbReference type="Proteomes" id="UP000295063"/>
    </source>
</evidence>
<dbReference type="Proteomes" id="UP000295063">
    <property type="component" value="Unassembled WGS sequence"/>
</dbReference>
<keyword evidence="4" id="KW-0788">Thiol protease</keyword>
<dbReference type="OrthoDB" id="6058745at2"/>
<feature type="domain" description="NlpC/P60" evidence="5">
    <location>
        <begin position="6"/>
        <end position="144"/>
    </location>
</feature>
<keyword evidence="7" id="KW-1185">Reference proteome</keyword>
<dbReference type="EMBL" id="SLUI01000017">
    <property type="protein sequence ID" value="TCL33592.1"/>
    <property type="molecule type" value="Genomic_DNA"/>
</dbReference>
<organism evidence="6 7">
    <name type="scientific">Anaerospora hongkongensis</name>
    <dbReference type="NCBI Taxonomy" id="244830"/>
    <lineage>
        <taxon>Bacteria</taxon>
        <taxon>Bacillati</taxon>
        <taxon>Bacillota</taxon>
        <taxon>Negativicutes</taxon>
        <taxon>Selenomonadales</taxon>
        <taxon>Sporomusaceae</taxon>
        <taxon>Anaerospora</taxon>
    </lineage>
</organism>
<name>A0A4R1PZU9_9FIRM</name>
<reference evidence="6 7" key="1">
    <citation type="submission" date="2019-03" db="EMBL/GenBank/DDBJ databases">
        <title>Genomic Encyclopedia of Type Strains, Phase IV (KMG-IV): sequencing the most valuable type-strain genomes for metagenomic binning, comparative biology and taxonomic classification.</title>
        <authorList>
            <person name="Goeker M."/>
        </authorList>
    </citation>
    <scope>NUCLEOTIDE SEQUENCE [LARGE SCALE GENOMIC DNA]</scope>
    <source>
        <strain evidence="6 7">DSM 15969</strain>
    </source>
</reference>
<evidence type="ECO:0000313" key="6">
    <source>
        <dbReference type="EMBL" id="TCL33592.1"/>
    </source>
</evidence>
<comment type="similarity">
    <text evidence="1">Belongs to the peptidase C40 family.</text>
</comment>
<keyword evidence="2" id="KW-0645">Protease</keyword>
<evidence type="ECO:0000259" key="5">
    <source>
        <dbReference type="PROSITE" id="PS51935"/>
    </source>
</evidence>
<gene>
    <name evidence="6" type="ORF">EV210_11750</name>
</gene>
<accession>A0A4R1PZU9</accession>
<evidence type="ECO:0000256" key="4">
    <source>
        <dbReference type="ARBA" id="ARBA00022807"/>
    </source>
</evidence>
<dbReference type="GO" id="GO:0008234">
    <property type="term" value="F:cysteine-type peptidase activity"/>
    <property type="evidence" value="ECO:0007669"/>
    <property type="project" value="UniProtKB-KW"/>
</dbReference>
<dbReference type="InterPro" id="IPR038765">
    <property type="entry name" value="Papain-like_cys_pep_sf"/>
</dbReference>
<dbReference type="GO" id="GO:0006508">
    <property type="term" value="P:proteolysis"/>
    <property type="evidence" value="ECO:0007669"/>
    <property type="project" value="UniProtKB-KW"/>
</dbReference>
<protein>
    <submittedName>
        <fullName evidence="6">NlpC/P60 family protein</fullName>
    </submittedName>
</protein>